<accession>A0A7G9RWT2</accession>
<dbReference type="EMBL" id="CP060715">
    <property type="protein sequence ID" value="QNN60057.1"/>
    <property type="molecule type" value="Genomic_DNA"/>
</dbReference>
<name>A0A7G9RWT2_9FIRM</name>
<dbReference type="SFLD" id="SFLDS00003">
    <property type="entry name" value="Haloacid_Dehalogenase"/>
    <property type="match status" value="1"/>
</dbReference>
<keyword evidence="2" id="KW-1185">Reference proteome</keyword>
<dbReference type="SUPFAM" id="SSF56784">
    <property type="entry name" value="HAD-like"/>
    <property type="match status" value="1"/>
</dbReference>
<dbReference type="PANTHER" id="PTHR43434">
    <property type="entry name" value="PHOSPHOGLYCOLATE PHOSPHATASE"/>
    <property type="match status" value="1"/>
</dbReference>
<dbReference type="RefSeq" id="WP_187533190.1">
    <property type="nucleotide sequence ID" value="NZ_CBCSHU010000032.1"/>
</dbReference>
<organism evidence="1 2">
    <name type="scientific">Erysipelothrix inopinata</name>
    <dbReference type="NCBI Taxonomy" id="225084"/>
    <lineage>
        <taxon>Bacteria</taxon>
        <taxon>Bacillati</taxon>
        <taxon>Bacillota</taxon>
        <taxon>Erysipelotrichia</taxon>
        <taxon>Erysipelotrichales</taxon>
        <taxon>Erysipelotrichaceae</taxon>
        <taxon>Erysipelothrix</taxon>
    </lineage>
</organism>
<dbReference type="InterPro" id="IPR041492">
    <property type="entry name" value="HAD_2"/>
</dbReference>
<keyword evidence="1" id="KW-0378">Hydrolase</keyword>
<evidence type="ECO:0000313" key="1">
    <source>
        <dbReference type="EMBL" id="QNN60057.1"/>
    </source>
</evidence>
<reference evidence="1 2" key="1">
    <citation type="submission" date="2020-08" db="EMBL/GenBank/DDBJ databases">
        <title>Genome sequence of Erysipelothrix inopinata DSM 15511T.</title>
        <authorList>
            <person name="Hyun D.-W."/>
            <person name="Bae J.-W."/>
        </authorList>
    </citation>
    <scope>NUCLEOTIDE SEQUENCE [LARGE SCALE GENOMIC DNA]</scope>
    <source>
        <strain evidence="1 2">DSM 15511</strain>
    </source>
</reference>
<dbReference type="NCBIfam" id="TIGR01549">
    <property type="entry name" value="HAD-SF-IA-v1"/>
    <property type="match status" value="1"/>
</dbReference>
<dbReference type="InterPro" id="IPR023214">
    <property type="entry name" value="HAD_sf"/>
</dbReference>
<proteinExistence type="predicted"/>
<dbReference type="InterPro" id="IPR006439">
    <property type="entry name" value="HAD-SF_hydro_IA"/>
</dbReference>
<evidence type="ECO:0000313" key="2">
    <source>
        <dbReference type="Proteomes" id="UP000515928"/>
    </source>
</evidence>
<dbReference type="Proteomes" id="UP000515928">
    <property type="component" value="Chromosome"/>
</dbReference>
<protein>
    <submittedName>
        <fullName evidence="1">HAD-IA family hydrolase</fullName>
    </submittedName>
</protein>
<dbReference type="Pfam" id="PF13419">
    <property type="entry name" value="HAD_2"/>
    <property type="match status" value="1"/>
</dbReference>
<dbReference type="GO" id="GO:0008967">
    <property type="term" value="F:phosphoglycolate phosphatase activity"/>
    <property type="evidence" value="ECO:0007669"/>
    <property type="project" value="TreeGrafter"/>
</dbReference>
<dbReference type="Gene3D" id="1.10.150.240">
    <property type="entry name" value="Putative phosphatase, domain 2"/>
    <property type="match status" value="1"/>
</dbReference>
<dbReference type="PANTHER" id="PTHR43434:SF26">
    <property type="entry name" value="PYROPHOSPHATASE PPAX"/>
    <property type="match status" value="1"/>
</dbReference>
<dbReference type="InterPro" id="IPR023198">
    <property type="entry name" value="PGP-like_dom2"/>
</dbReference>
<gene>
    <name evidence="1" type="ORF">H9L01_06675</name>
</gene>
<dbReference type="KEGG" id="eio:H9L01_06675"/>
<dbReference type="InterPro" id="IPR036412">
    <property type="entry name" value="HAD-like_sf"/>
</dbReference>
<dbReference type="Gene3D" id="3.40.50.1000">
    <property type="entry name" value="HAD superfamily/HAD-like"/>
    <property type="match status" value="1"/>
</dbReference>
<dbReference type="SFLD" id="SFLDG01129">
    <property type="entry name" value="C1.5:_HAD__Beta-PGM__Phosphata"/>
    <property type="match status" value="1"/>
</dbReference>
<dbReference type="GO" id="GO:0005829">
    <property type="term" value="C:cytosol"/>
    <property type="evidence" value="ECO:0007669"/>
    <property type="project" value="TreeGrafter"/>
</dbReference>
<dbReference type="AlphaFoldDB" id="A0A7G9RWT2"/>
<dbReference type="GO" id="GO:0006281">
    <property type="term" value="P:DNA repair"/>
    <property type="evidence" value="ECO:0007669"/>
    <property type="project" value="TreeGrafter"/>
</dbReference>
<dbReference type="InterPro" id="IPR050155">
    <property type="entry name" value="HAD-like_hydrolase_sf"/>
</dbReference>
<dbReference type="PROSITE" id="PS01228">
    <property type="entry name" value="COF_1"/>
    <property type="match status" value="1"/>
</dbReference>
<sequence length="208" mass="23738">MKKYKALIYDVDGTILNTLEMNMIPLLKIIKEELNEDWEYKDVLKFGSYPGIKVMEELGIKEVETTYERWVRYVNEYEFGAVPFEGIIQVLKQTSDSGIIQAVVSSKTRDQYQIDMIDSGLDAYMTTCVLQEDTTNHKPHPDPLLKCLKKLGYIDSDVVYIGDSLADYLAAKAANIDFVYAKWGSISDEGIIHPTYSFDNPLDILKII</sequence>